<feature type="compositionally biased region" description="Polar residues" evidence="1">
    <location>
        <begin position="59"/>
        <end position="79"/>
    </location>
</feature>
<organism evidence="2 3">
    <name type="scientific">Asparagus officinalis</name>
    <name type="common">Garden asparagus</name>
    <dbReference type="NCBI Taxonomy" id="4686"/>
    <lineage>
        <taxon>Eukaryota</taxon>
        <taxon>Viridiplantae</taxon>
        <taxon>Streptophyta</taxon>
        <taxon>Embryophyta</taxon>
        <taxon>Tracheophyta</taxon>
        <taxon>Spermatophyta</taxon>
        <taxon>Magnoliopsida</taxon>
        <taxon>Liliopsida</taxon>
        <taxon>Asparagales</taxon>
        <taxon>Asparagaceae</taxon>
        <taxon>Asparagoideae</taxon>
        <taxon>Asparagus</taxon>
    </lineage>
</organism>
<keyword evidence="3" id="KW-1185">Reference proteome</keyword>
<dbReference type="Proteomes" id="UP000243459">
    <property type="component" value="Chromosome 4"/>
</dbReference>
<accession>A0A5P1F5I2</accession>
<feature type="compositionally biased region" description="Gly residues" evidence="1">
    <location>
        <begin position="17"/>
        <end position="27"/>
    </location>
</feature>
<evidence type="ECO:0000256" key="1">
    <source>
        <dbReference type="SAM" id="MobiDB-lite"/>
    </source>
</evidence>
<evidence type="ECO:0000313" key="2">
    <source>
        <dbReference type="EMBL" id="ONK71941.1"/>
    </source>
</evidence>
<protein>
    <submittedName>
        <fullName evidence="2">Uncharacterized protein</fullName>
    </submittedName>
</protein>
<dbReference type="EMBL" id="CM007384">
    <property type="protein sequence ID" value="ONK71941.1"/>
    <property type="molecule type" value="Genomic_DNA"/>
</dbReference>
<proteinExistence type="predicted"/>
<name>A0A5P1F5I2_ASPOF</name>
<evidence type="ECO:0000313" key="3">
    <source>
        <dbReference type="Proteomes" id="UP000243459"/>
    </source>
</evidence>
<dbReference type="Gramene" id="ONK71941">
    <property type="protein sequence ID" value="ONK71941"/>
    <property type="gene ID" value="A4U43_C04F13980"/>
</dbReference>
<feature type="region of interest" description="Disordered" evidence="1">
    <location>
        <begin position="1"/>
        <end position="80"/>
    </location>
</feature>
<reference evidence="3" key="1">
    <citation type="journal article" date="2017" name="Nat. Commun.">
        <title>The asparagus genome sheds light on the origin and evolution of a young Y chromosome.</title>
        <authorList>
            <person name="Harkess A."/>
            <person name="Zhou J."/>
            <person name="Xu C."/>
            <person name="Bowers J.E."/>
            <person name="Van der Hulst R."/>
            <person name="Ayyampalayam S."/>
            <person name="Mercati F."/>
            <person name="Riccardi P."/>
            <person name="McKain M.R."/>
            <person name="Kakrana A."/>
            <person name="Tang H."/>
            <person name="Ray J."/>
            <person name="Groenendijk J."/>
            <person name="Arikit S."/>
            <person name="Mathioni S.M."/>
            <person name="Nakano M."/>
            <person name="Shan H."/>
            <person name="Telgmann-Rauber A."/>
            <person name="Kanno A."/>
            <person name="Yue Z."/>
            <person name="Chen H."/>
            <person name="Li W."/>
            <person name="Chen Y."/>
            <person name="Xu X."/>
            <person name="Zhang Y."/>
            <person name="Luo S."/>
            <person name="Chen H."/>
            <person name="Gao J."/>
            <person name="Mao Z."/>
            <person name="Pires J.C."/>
            <person name="Luo M."/>
            <person name="Kudrna D."/>
            <person name="Wing R.A."/>
            <person name="Meyers B.C."/>
            <person name="Yi K."/>
            <person name="Kong H."/>
            <person name="Lavrijsen P."/>
            <person name="Sunseri F."/>
            <person name="Falavigna A."/>
            <person name="Ye Y."/>
            <person name="Leebens-Mack J.H."/>
            <person name="Chen G."/>
        </authorList>
    </citation>
    <scope>NUCLEOTIDE SEQUENCE [LARGE SCALE GENOMIC DNA]</scope>
    <source>
        <strain evidence="3">cv. DH0086</strain>
    </source>
</reference>
<dbReference type="AlphaFoldDB" id="A0A5P1F5I2"/>
<gene>
    <name evidence="2" type="ORF">A4U43_C04F13980</name>
</gene>
<sequence>MGLGPAKLEAIFTPYEGGDGGGEIEGGGDGERIGKPEVTWTAPAAAKNTIMEPPRSKQKQQAMENGSDTTATPARQNSKMEACLKEFAQS</sequence>